<evidence type="ECO:0000259" key="1">
    <source>
        <dbReference type="PROSITE" id="PS51708"/>
    </source>
</evidence>
<dbReference type="Proteomes" id="UP001597463">
    <property type="component" value="Unassembled WGS sequence"/>
</dbReference>
<dbReference type="InterPro" id="IPR007899">
    <property type="entry name" value="CHAD_dom"/>
</dbReference>
<dbReference type="RefSeq" id="WP_066483089.1">
    <property type="nucleotide sequence ID" value="NZ_BCNT01000020.1"/>
</dbReference>
<dbReference type="PANTHER" id="PTHR39339:SF1">
    <property type="entry name" value="CHAD DOMAIN-CONTAINING PROTEIN"/>
    <property type="match status" value="1"/>
</dbReference>
<dbReference type="SMART" id="SM00880">
    <property type="entry name" value="CHAD"/>
    <property type="match status" value="1"/>
</dbReference>
<organism evidence="2 3">
    <name type="scientific">Comamonas terrae</name>
    <dbReference type="NCBI Taxonomy" id="673548"/>
    <lineage>
        <taxon>Bacteria</taxon>
        <taxon>Pseudomonadati</taxon>
        <taxon>Pseudomonadota</taxon>
        <taxon>Betaproteobacteria</taxon>
        <taxon>Burkholderiales</taxon>
        <taxon>Comamonadaceae</taxon>
        <taxon>Comamonas</taxon>
    </lineage>
</organism>
<protein>
    <submittedName>
        <fullName evidence="2">CHAD domain-containing protein</fullName>
    </submittedName>
</protein>
<reference evidence="3" key="1">
    <citation type="journal article" date="2019" name="Int. J. Syst. Evol. Microbiol.">
        <title>The Global Catalogue of Microorganisms (GCM) 10K type strain sequencing project: providing services to taxonomists for standard genome sequencing and annotation.</title>
        <authorList>
            <consortium name="The Broad Institute Genomics Platform"/>
            <consortium name="The Broad Institute Genome Sequencing Center for Infectious Disease"/>
            <person name="Wu L."/>
            <person name="Ma J."/>
        </authorList>
    </citation>
    <scope>NUCLEOTIDE SEQUENCE [LARGE SCALE GENOMIC DNA]</scope>
    <source>
        <strain evidence="3">TISTR 1906</strain>
    </source>
</reference>
<dbReference type="InterPro" id="IPR038186">
    <property type="entry name" value="CHAD_dom_sf"/>
</dbReference>
<dbReference type="Pfam" id="PF05235">
    <property type="entry name" value="CHAD"/>
    <property type="match status" value="1"/>
</dbReference>
<evidence type="ECO:0000313" key="3">
    <source>
        <dbReference type="Proteomes" id="UP001597463"/>
    </source>
</evidence>
<dbReference type="PROSITE" id="PS51708">
    <property type="entry name" value="CHAD"/>
    <property type="match status" value="1"/>
</dbReference>
<evidence type="ECO:0000313" key="2">
    <source>
        <dbReference type="EMBL" id="MFD2756172.1"/>
    </source>
</evidence>
<name>A0ABW5UUV3_9BURK</name>
<keyword evidence="3" id="KW-1185">Reference proteome</keyword>
<dbReference type="PANTHER" id="PTHR39339">
    <property type="entry name" value="SLR1444 PROTEIN"/>
    <property type="match status" value="1"/>
</dbReference>
<sequence length="284" mass="31788">MARTTRRSEAGAAAFFLELASPLAESVIAQAREIASKPCAEGFHQLRVSMRSLQSLWWFYRPMMDAREYARQRSIFQSVAGAAGRVRDHDILLALLNLRMKDTALPASQISAARQAAVEDVKDQLSPSALQPLLQEILRQASTSVAAGQQKETLKAFAEIRVAKAEKLLRKRLQQALAAKKPDLAAFHDVRKAGKKARCLLELLAPALSGDQRKTLRRLRQTLKSLGELNDVVASEKLLRENPLLWPSKNSKPAKMGHWLEKERKRRASASAQLLRKKWAKTLQ</sequence>
<proteinExistence type="predicted"/>
<accession>A0ABW5UUV3</accession>
<gene>
    <name evidence="2" type="ORF">ACFSW6_19040</name>
</gene>
<feature type="domain" description="CHAD" evidence="1">
    <location>
        <begin position="9"/>
        <end position="280"/>
    </location>
</feature>
<dbReference type="EMBL" id="JBHUMV010000009">
    <property type="protein sequence ID" value="MFD2756172.1"/>
    <property type="molecule type" value="Genomic_DNA"/>
</dbReference>
<dbReference type="Gene3D" id="1.40.20.10">
    <property type="entry name" value="CHAD domain"/>
    <property type="match status" value="1"/>
</dbReference>
<comment type="caution">
    <text evidence="2">The sequence shown here is derived from an EMBL/GenBank/DDBJ whole genome shotgun (WGS) entry which is preliminary data.</text>
</comment>